<keyword evidence="3" id="KW-1185">Reference proteome</keyword>
<evidence type="ECO:0000313" key="3">
    <source>
        <dbReference type="Proteomes" id="UP000094329"/>
    </source>
</evidence>
<keyword evidence="1" id="KW-0812">Transmembrane</keyword>
<proteinExistence type="predicted"/>
<keyword evidence="1" id="KW-1133">Transmembrane helix</keyword>
<dbReference type="Proteomes" id="UP000094329">
    <property type="component" value="Unassembled WGS sequence"/>
</dbReference>
<protein>
    <submittedName>
        <fullName evidence="2">Uncharacterized protein</fullName>
    </submittedName>
</protein>
<dbReference type="RefSeq" id="WP_069311856.1">
    <property type="nucleotide sequence ID" value="NZ_MDTU01000001.1"/>
</dbReference>
<feature type="transmembrane region" description="Helical" evidence="1">
    <location>
        <begin position="12"/>
        <end position="34"/>
    </location>
</feature>
<organism evidence="2 3">
    <name type="scientific">Piscirickettsia litoralis</name>
    <dbReference type="NCBI Taxonomy" id="1891921"/>
    <lineage>
        <taxon>Bacteria</taxon>
        <taxon>Pseudomonadati</taxon>
        <taxon>Pseudomonadota</taxon>
        <taxon>Gammaproteobacteria</taxon>
        <taxon>Thiotrichales</taxon>
        <taxon>Piscirickettsiaceae</taxon>
        <taxon>Piscirickettsia</taxon>
    </lineage>
</organism>
<reference evidence="2 3" key="1">
    <citation type="submission" date="2016-08" db="EMBL/GenBank/DDBJ databases">
        <title>Draft genome sequence of Candidatus Piscirickettsia litoralis, from seawater.</title>
        <authorList>
            <person name="Wan X."/>
            <person name="Lee A.J."/>
            <person name="Hou S."/>
            <person name="Donachie S.P."/>
        </authorList>
    </citation>
    <scope>NUCLEOTIDE SEQUENCE [LARGE SCALE GENOMIC DNA]</scope>
    <source>
        <strain evidence="2 3">Y2</strain>
    </source>
</reference>
<comment type="caution">
    <text evidence="2">The sequence shown here is derived from an EMBL/GenBank/DDBJ whole genome shotgun (WGS) entry which is preliminary data.</text>
</comment>
<evidence type="ECO:0000313" key="2">
    <source>
        <dbReference type="EMBL" id="ODN42057.1"/>
    </source>
</evidence>
<keyword evidence="1" id="KW-0472">Membrane</keyword>
<accession>A0ABX2ZZL9</accession>
<dbReference type="EMBL" id="MDTU01000001">
    <property type="protein sequence ID" value="ODN42057.1"/>
    <property type="molecule type" value="Genomic_DNA"/>
</dbReference>
<name>A0ABX2ZZL9_9GAMM</name>
<sequence>MDQRILTESNTALLQMFTTIILQLNLACIIEPMIQEDLMTKKQAYSQLARTIENKLNQLEQQGIDVNFCRHALLQDDYLYLKRLYTAGTLLPKSMTAAADINKFYGKTAPNFLKWQNL</sequence>
<gene>
    <name evidence="2" type="ORF">BGC07_02675</name>
</gene>
<evidence type="ECO:0000256" key="1">
    <source>
        <dbReference type="SAM" id="Phobius"/>
    </source>
</evidence>